<comment type="function">
    <text evidence="2">Catalyzes the formation of N(4)-acetylcytidine (ac(4)C) at the wobble position of elongator tRNA(Met), using acetate and ATP as substrates. First activates an acetate ion to form acetyladenylate (Ac-AMP) and then transfers the acetyl group to tRNA to form ac(4)C34.</text>
</comment>
<dbReference type="SUPFAM" id="SSF52374">
    <property type="entry name" value="Nucleotidylyl transferase"/>
    <property type="match status" value="1"/>
</dbReference>
<evidence type="ECO:0000256" key="2">
    <source>
        <dbReference type="HAMAP-Rule" id="MF_01539"/>
    </source>
</evidence>
<dbReference type="PANTHER" id="PTHR37825:SF1">
    <property type="entry name" value="TRNA(MET) CYTIDINE ACETATE LIGASE"/>
    <property type="match status" value="1"/>
</dbReference>
<keyword evidence="2" id="KW-0547">Nucleotide-binding</keyword>
<evidence type="ECO:0000313" key="3">
    <source>
        <dbReference type="EMBL" id="EEQ48933.1"/>
    </source>
</evidence>
<accession>C4V2B9</accession>
<dbReference type="RefSeq" id="WP_006689398.1">
    <property type="nucleotide sequence ID" value="NZ_GG694006.1"/>
</dbReference>
<comment type="catalytic activity">
    <reaction evidence="2">
        <text>cytidine(34) in elongator tRNA(Met) + acetate + ATP = N(4)-acetylcytidine(34) in elongator tRNA(Met) + AMP + diphosphate</text>
        <dbReference type="Rhea" id="RHEA:58144"/>
        <dbReference type="Rhea" id="RHEA-COMP:10693"/>
        <dbReference type="Rhea" id="RHEA-COMP:10694"/>
        <dbReference type="ChEBI" id="CHEBI:30089"/>
        <dbReference type="ChEBI" id="CHEBI:30616"/>
        <dbReference type="ChEBI" id="CHEBI:33019"/>
        <dbReference type="ChEBI" id="CHEBI:74900"/>
        <dbReference type="ChEBI" id="CHEBI:82748"/>
        <dbReference type="ChEBI" id="CHEBI:456215"/>
    </reaction>
</comment>
<dbReference type="PANTHER" id="PTHR37825">
    <property type="entry name" value="TRNA(MET) CYTIDINE ACETATE LIGASE"/>
    <property type="match status" value="1"/>
</dbReference>
<dbReference type="AlphaFoldDB" id="C4V2B9"/>
<dbReference type="InterPro" id="IPR014729">
    <property type="entry name" value="Rossmann-like_a/b/a_fold"/>
</dbReference>
<protein>
    <recommendedName>
        <fullName evidence="2">tRNA(Met) cytidine acetate ligase</fullName>
        <ecNumber evidence="2">6.3.4.-</ecNumber>
    </recommendedName>
</protein>
<dbReference type="GO" id="GO:0006400">
    <property type="term" value="P:tRNA modification"/>
    <property type="evidence" value="ECO:0007669"/>
    <property type="project" value="UniProtKB-UniRule"/>
</dbReference>
<comment type="caution">
    <text evidence="3">The sequence shown here is derived from an EMBL/GenBank/DDBJ whole genome shotgun (WGS) entry which is preliminary data.</text>
</comment>
<keyword evidence="2" id="KW-0067">ATP-binding</keyword>
<dbReference type="GO" id="GO:0005737">
    <property type="term" value="C:cytoplasm"/>
    <property type="evidence" value="ECO:0007669"/>
    <property type="project" value="UniProtKB-SubCell"/>
</dbReference>
<dbReference type="STRING" id="638302.HMPREF0908_0663"/>
<feature type="binding site" evidence="2">
    <location>
        <begin position="7"/>
        <end position="20"/>
    </location>
    <ligand>
        <name>ATP</name>
        <dbReference type="ChEBI" id="CHEBI:30616"/>
    </ligand>
</feature>
<sequence length="417" mass="45939">MDVIGVIAEYNPFHHGHAWQLGELRRRFPSMDGIVIVMSGSITQRGTPAVLDKWARARHAVDGGADLVLELPFVFACRSAQDFARGGVSLLMQLGVVSHLAFGTEAAAIPPLERAAREIDTGKTQHMIAKSLSMGLSYAAALSSALAEQLGIKESILRAPNNILGVEYLRALHAKGADITPLSLPRKTAKHGEPWLRSGITSASSIRAALEQDIPPWEHIAEGVMPCVLDDLRRAHPNALPCHRELLRLLRYEILTMTDTELRSICGVSEGIENRLMGALRMAETYEDLLTHTSAKRYPKSRIGRLIIHLLLRLQKIQAEDFDRAGCLYIRPLAFNGRGRTLLRHIKKNCPLPIIVRTAETLTSDARARSPAKLSLLQQMLAFDTRATELRTLTLPQPHGGTCGTDFLSSPIFKTKS</sequence>
<feature type="binding site" evidence="2">
    <location>
        <position position="103"/>
    </location>
    <ligand>
        <name>ATP</name>
        <dbReference type="ChEBI" id="CHEBI:30616"/>
    </ligand>
</feature>
<reference evidence="3 4" key="1">
    <citation type="submission" date="2009-04" db="EMBL/GenBank/DDBJ databases">
        <authorList>
            <person name="Qin X."/>
            <person name="Bachman B."/>
            <person name="Battles P."/>
            <person name="Bell A."/>
            <person name="Bess C."/>
            <person name="Bickham C."/>
            <person name="Chaboub L."/>
            <person name="Chen D."/>
            <person name="Coyle M."/>
            <person name="Deiros D.R."/>
            <person name="Dinh H."/>
            <person name="Forbes L."/>
            <person name="Fowler G."/>
            <person name="Francisco L."/>
            <person name="Fu Q."/>
            <person name="Gubbala S."/>
            <person name="Hale W."/>
            <person name="Han Y."/>
            <person name="Hemphill L."/>
            <person name="Highlander S.K."/>
            <person name="Hirani K."/>
            <person name="Hogues M."/>
            <person name="Jackson L."/>
            <person name="Jakkamsetti A."/>
            <person name="Javaid M."/>
            <person name="Jiang H."/>
            <person name="Korchina V."/>
            <person name="Kovar C."/>
            <person name="Lara F."/>
            <person name="Lee S."/>
            <person name="Mata R."/>
            <person name="Mathew T."/>
            <person name="Moen C."/>
            <person name="Morales K."/>
            <person name="Munidasa M."/>
            <person name="Nazareth L."/>
            <person name="Ngo R."/>
            <person name="Nguyen L."/>
            <person name="Okwuonu G."/>
            <person name="Ongeri F."/>
            <person name="Patil S."/>
            <person name="Petrosino J."/>
            <person name="Pham C."/>
            <person name="Pham P."/>
            <person name="Pu L.-L."/>
            <person name="Puazo M."/>
            <person name="Raj R."/>
            <person name="Reid J."/>
            <person name="Rouhana J."/>
            <person name="Saada N."/>
            <person name="Shang Y."/>
            <person name="Simmons D."/>
            <person name="Thornton R."/>
            <person name="Warren J."/>
            <person name="Weissenberger G."/>
            <person name="Zhang J."/>
            <person name="Zhang L."/>
            <person name="Zhou C."/>
            <person name="Zhu D."/>
            <person name="Muzny D."/>
            <person name="Worley K."/>
            <person name="Gibbs R."/>
        </authorList>
    </citation>
    <scope>NUCLEOTIDE SEQUENCE [LARGE SCALE GENOMIC DNA]</scope>
    <source>
        <strain evidence="3 4">ATCC 43531</strain>
    </source>
</reference>
<comment type="subcellular location">
    <subcellularLocation>
        <location evidence="2">Cytoplasm</location>
    </subcellularLocation>
</comment>
<dbReference type="Pfam" id="PF05636">
    <property type="entry name" value="HIGH_NTase1"/>
    <property type="match status" value="1"/>
</dbReference>
<dbReference type="EC" id="6.3.4.-" evidence="2"/>
<dbReference type="GO" id="GO:0000049">
    <property type="term" value="F:tRNA binding"/>
    <property type="evidence" value="ECO:0007669"/>
    <property type="project" value="UniProtKB-KW"/>
</dbReference>
<name>C4V2B9_9FIRM</name>
<dbReference type="GO" id="GO:0016879">
    <property type="term" value="F:ligase activity, forming carbon-nitrogen bonds"/>
    <property type="evidence" value="ECO:0007669"/>
    <property type="project" value="UniProtKB-UniRule"/>
</dbReference>
<dbReference type="EMBL" id="ACLA01000010">
    <property type="protein sequence ID" value="EEQ48933.1"/>
    <property type="molecule type" value="Genomic_DNA"/>
</dbReference>
<dbReference type="GO" id="GO:0005524">
    <property type="term" value="F:ATP binding"/>
    <property type="evidence" value="ECO:0007669"/>
    <property type="project" value="UniProtKB-KW"/>
</dbReference>
<keyword evidence="2" id="KW-0820">tRNA-binding</keyword>
<proteinExistence type="inferred from homology"/>
<comment type="similarity">
    <text evidence="2">Belongs to the TmcAL family.</text>
</comment>
<evidence type="ECO:0000313" key="4">
    <source>
        <dbReference type="Proteomes" id="UP000005309"/>
    </source>
</evidence>
<evidence type="ECO:0000256" key="1">
    <source>
        <dbReference type="ARBA" id="ARBA00022694"/>
    </source>
</evidence>
<dbReference type="OrthoDB" id="9769796at2"/>
<keyword evidence="1 2" id="KW-0819">tRNA processing</keyword>
<dbReference type="InterPro" id="IPR008513">
    <property type="entry name" value="tRNA(Met)_cyd_acetate_ligase"/>
</dbReference>
<dbReference type="HOGENOM" id="CLU_038915_0_1_9"/>
<keyword evidence="2" id="KW-0694">RNA-binding</keyword>
<organism evidence="3 4">
    <name type="scientific">Selenomonas flueggei ATCC 43531</name>
    <dbReference type="NCBI Taxonomy" id="638302"/>
    <lineage>
        <taxon>Bacteria</taxon>
        <taxon>Bacillati</taxon>
        <taxon>Bacillota</taxon>
        <taxon>Negativicutes</taxon>
        <taxon>Selenomonadales</taxon>
        <taxon>Selenomonadaceae</taxon>
        <taxon>Selenomonas</taxon>
    </lineage>
</organism>
<feature type="binding site" evidence="2">
    <location>
        <position position="186"/>
    </location>
    <ligand>
        <name>ATP</name>
        <dbReference type="ChEBI" id="CHEBI:30616"/>
    </ligand>
</feature>
<dbReference type="Gene3D" id="3.40.50.620">
    <property type="entry name" value="HUPs"/>
    <property type="match status" value="1"/>
</dbReference>
<dbReference type="eggNOG" id="COG1323">
    <property type="taxonomic scope" value="Bacteria"/>
</dbReference>
<dbReference type="Proteomes" id="UP000005309">
    <property type="component" value="Unassembled WGS sequence"/>
</dbReference>
<keyword evidence="4" id="KW-1185">Reference proteome</keyword>
<dbReference type="HAMAP" id="MF_01539">
    <property type="entry name" value="TmcAL"/>
    <property type="match status" value="1"/>
</dbReference>
<gene>
    <name evidence="2" type="primary">tmcAL</name>
    <name evidence="3" type="ORF">HMPREF0908_0663</name>
</gene>
<keyword evidence="2" id="KW-0963">Cytoplasm</keyword>
<keyword evidence="2" id="KW-0436">Ligase</keyword>
<comment type="caution">
    <text evidence="2">Lacks conserved residue(s) required for the propagation of feature annotation.</text>
</comment>
<feature type="binding site" evidence="2">
    <location>
        <position position="161"/>
    </location>
    <ligand>
        <name>ATP</name>
        <dbReference type="ChEBI" id="CHEBI:30616"/>
    </ligand>
</feature>